<proteinExistence type="predicted"/>
<sequence length="136" mass="14534">MLAKPAATRLGGHRVLLLAGIGRNLWLGLIPFAPASTTGLVMITAAEFLLVFFAGMFSPTFATYRMNATDDAHMSRVVMAWSITNKTAQPIFIAAAGLLAATTSTKTALTVLAAILLSATVFLPWRHNSEDSDRAR</sequence>
<feature type="transmembrane region" description="Helical" evidence="1">
    <location>
        <begin position="107"/>
        <end position="125"/>
    </location>
</feature>
<dbReference type="AlphaFoldDB" id="A0A919JWC4"/>
<reference evidence="2" key="1">
    <citation type="submission" date="2021-01" db="EMBL/GenBank/DDBJ databases">
        <title>Whole genome shotgun sequence of Actinoplanes rishiriensis NBRC 108556.</title>
        <authorList>
            <person name="Komaki H."/>
            <person name="Tamura T."/>
        </authorList>
    </citation>
    <scope>NUCLEOTIDE SEQUENCE</scope>
    <source>
        <strain evidence="2">NBRC 108556</strain>
    </source>
</reference>
<gene>
    <name evidence="2" type="ORF">Ari01nite_21170</name>
</gene>
<dbReference type="EMBL" id="BOMV01000016">
    <property type="protein sequence ID" value="GIE94652.1"/>
    <property type="molecule type" value="Genomic_DNA"/>
</dbReference>
<evidence type="ECO:0000313" key="2">
    <source>
        <dbReference type="EMBL" id="GIE94652.1"/>
    </source>
</evidence>
<organism evidence="2 3">
    <name type="scientific">Paractinoplanes rishiriensis</name>
    <dbReference type="NCBI Taxonomy" id="1050105"/>
    <lineage>
        <taxon>Bacteria</taxon>
        <taxon>Bacillati</taxon>
        <taxon>Actinomycetota</taxon>
        <taxon>Actinomycetes</taxon>
        <taxon>Micromonosporales</taxon>
        <taxon>Micromonosporaceae</taxon>
        <taxon>Paractinoplanes</taxon>
    </lineage>
</organism>
<name>A0A919JWC4_9ACTN</name>
<accession>A0A919JWC4</accession>
<dbReference type="InterPro" id="IPR036259">
    <property type="entry name" value="MFS_trans_sf"/>
</dbReference>
<feature type="transmembrane region" description="Helical" evidence="1">
    <location>
        <begin position="12"/>
        <end position="33"/>
    </location>
</feature>
<evidence type="ECO:0000313" key="3">
    <source>
        <dbReference type="Proteomes" id="UP000636960"/>
    </source>
</evidence>
<keyword evidence="3" id="KW-1185">Reference proteome</keyword>
<evidence type="ECO:0008006" key="4">
    <source>
        <dbReference type="Google" id="ProtNLM"/>
    </source>
</evidence>
<protein>
    <recommendedName>
        <fullName evidence="4">MFS transporter</fullName>
    </recommendedName>
</protein>
<evidence type="ECO:0000256" key="1">
    <source>
        <dbReference type="SAM" id="Phobius"/>
    </source>
</evidence>
<keyword evidence="1" id="KW-1133">Transmembrane helix</keyword>
<keyword evidence="1" id="KW-0472">Membrane</keyword>
<comment type="caution">
    <text evidence="2">The sequence shown here is derived from an EMBL/GenBank/DDBJ whole genome shotgun (WGS) entry which is preliminary data.</text>
</comment>
<dbReference type="Gene3D" id="1.20.1250.20">
    <property type="entry name" value="MFS general substrate transporter like domains"/>
    <property type="match status" value="1"/>
</dbReference>
<feature type="transmembrane region" description="Helical" evidence="1">
    <location>
        <begin position="78"/>
        <end position="101"/>
    </location>
</feature>
<dbReference type="SUPFAM" id="SSF103473">
    <property type="entry name" value="MFS general substrate transporter"/>
    <property type="match status" value="1"/>
</dbReference>
<feature type="transmembrane region" description="Helical" evidence="1">
    <location>
        <begin position="39"/>
        <end position="57"/>
    </location>
</feature>
<keyword evidence="1" id="KW-0812">Transmembrane</keyword>
<dbReference type="RefSeq" id="WP_239162639.1">
    <property type="nucleotide sequence ID" value="NZ_BOMV01000016.1"/>
</dbReference>
<dbReference type="Proteomes" id="UP000636960">
    <property type="component" value="Unassembled WGS sequence"/>
</dbReference>